<dbReference type="SUPFAM" id="SSF48452">
    <property type="entry name" value="TPR-like"/>
    <property type="match status" value="1"/>
</dbReference>
<dbReference type="SUPFAM" id="SSF48695">
    <property type="entry name" value="Multiheme cytochromes"/>
    <property type="match status" value="1"/>
</dbReference>
<dbReference type="Proteomes" id="UP000295210">
    <property type="component" value="Unassembled WGS sequence"/>
</dbReference>
<feature type="chain" id="PRO_5020423823" evidence="3">
    <location>
        <begin position="18"/>
        <end position="538"/>
    </location>
</feature>
<evidence type="ECO:0000313" key="6">
    <source>
        <dbReference type="Proteomes" id="UP000295210"/>
    </source>
</evidence>
<feature type="repeat" description="TPR" evidence="2">
    <location>
        <begin position="419"/>
        <end position="452"/>
    </location>
</feature>
<dbReference type="PANTHER" id="PTHR35038">
    <property type="entry name" value="DISSIMILATORY SULFITE REDUCTASE SIRA"/>
    <property type="match status" value="1"/>
</dbReference>
<evidence type="ECO:0000256" key="2">
    <source>
        <dbReference type="PROSITE-ProRule" id="PRU00339"/>
    </source>
</evidence>
<dbReference type="InterPro" id="IPR051829">
    <property type="entry name" value="Multiheme_Cytochr_ET"/>
</dbReference>
<dbReference type="InterPro" id="IPR011990">
    <property type="entry name" value="TPR-like_helical_dom_sf"/>
</dbReference>
<accession>A0A4R1L3W8</accession>
<dbReference type="Pfam" id="PF14559">
    <property type="entry name" value="TPR_19"/>
    <property type="match status" value="1"/>
</dbReference>
<evidence type="ECO:0000256" key="3">
    <source>
        <dbReference type="SAM" id="SignalP"/>
    </source>
</evidence>
<dbReference type="SMART" id="SM00028">
    <property type="entry name" value="TPR"/>
    <property type="match status" value="2"/>
</dbReference>
<feature type="signal peptide" evidence="3">
    <location>
        <begin position="1"/>
        <end position="17"/>
    </location>
</feature>
<keyword evidence="2" id="KW-0802">TPR repeat</keyword>
<dbReference type="PROSITE" id="PS50005">
    <property type="entry name" value="TPR"/>
    <property type="match status" value="1"/>
</dbReference>
<dbReference type="Gene3D" id="3.90.10.10">
    <property type="entry name" value="Cytochrome C3"/>
    <property type="match status" value="1"/>
</dbReference>
<keyword evidence="1 3" id="KW-0732">Signal</keyword>
<protein>
    <submittedName>
        <fullName evidence="5">Flp pilus assembly protein TadD</fullName>
    </submittedName>
</protein>
<evidence type="ECO:0000259" key="4">
    <source>
        <dbReference type="Pfam" id="PF13435"/>
    </source>
</evidence>
<name>A0A4R1L3W8_9BACT</name>
<feature type="domain" description="Cytochrome c-552/4" evidence="4">
    <location>
        <begin position="151"/>
        <end position="191"/>
    </location>
</feature>
<gene>
    <name evidence="5" type="ORF">C7378_2332</name>
</gene>
<organism evidence="5 6">
    <name type="scientific">Acidipila rosea</name>
    <dbReference type="NCBI Taxonomy" id="768535"/>
    <lineage>
        <taxon>Bacteria</taxon>
        <taxon>Pseudomonadati</taxon>
        <taxon>Acidobacteriota</taxon>
        <taxon>Terriglobia</taxon>
        <taxon>Terriglobales</taxon>
        <taxon>Acidobacteriaceae</taxon>
        <taxon>Acidipila</taxon>
    </lineage>
</organism>
<dbReference type="InterPro" id="IPR019734">
    <property type="entry name" value="TPR_rpt"/>
</dbReference>
<dbReference type="InterPro" id="IPR036280">
    <property type="entry name" value="Multihaem_cyt_sf"/>
</dbReference>
<evidence type="ECO:0000313" key="5">
    <source>
        <dbReference type="EMBL" id="TCK72742.1"/>
    </source>
</evidence>
<dbReference type="AlphaFoldDB" id="A0A4R1L3W8"/>
<proteinExistence type="predicted"/>
<sequence length="538" mass="58316">MRLLLLVFLLADTFAFAVTATPVRETDAVCANCHRDIFNRYVKTPMANASGLATDHFIPGTLENPASGLTYRVFEEDGTAWLSYHDPQAPLSDGRRKLDYFLGSGHLGVTYLYTVNQYLLESPVAYYSTTGRYDMKPGLAALRDIPPALPMEPGCLRCHMSGVQHSEPGTVNHYAQEPFLSGGITCESCHGDTRAHVMSGGKTPAINPATLDTARRDSLCISCHLEGDVSVEHEGRSAVDFKPGDSIADYLSYFVYASNDPTARGVSEVEQLSASTCKRASGSRMSCTTCHDPHYSPPAAERVSFYRGKCLTCHSDPAFVKAHHPENPDCTSCHMPRSTAQNIPHVAWTDHRILRQPAMKVTMNDATQSNVLTPVFSPSASPRDLALAYYESAMKGRSAVRDKAYELLSQARQAQPNDVAVLASLGILTETRGDYQQAASIFRKVLSLDSDNLTAATNLGVLLAKSGDLPGALKLLQPAFQRNEDMLGLAKNLAAVQCMMGDGAAAKATLAKTLVYSPDARDVLDRLKQTSSCTGSQH</sequence>
<dbReference type="InterPro" id="IPR023155">
    <property type="entry name" value="Cyt_c-552/4"/>
</dbReference>
<reference evidence="5 6" key="1">
    <citation type="submission" date="2019-03" db="EMBL/GenBank/DDBJ databases">
        <title>Genomic Encyclopedia of Type Strains, Phase IV (KMG-IV): sequencing the most valuable type-strain genomes for metagenomic binning, comparative biology and taxonomic classification.</title>
        <authorList>
            <person name="Goeker M."/>
        </authorList>
    </citation>
    <scope>NUCLEOTIDE SEQUENCE [LARGE SCALE GENOMIC DNA]</scope>
    <source>
        <strain evidence="5 6">DSM 103428</strain>
    </source>
</reference>
<comment type="caution">
    <text evidence="5">The sequence shown here is derived from an EMBL/GenBank/DDBJ whole genome shotgun (WGS) entry which is preliminary data.</text>
</comment>
<dbReference type="Gene3D" id="1.10.1130.10">
    <property type="entry name" value="Flavocytochrome C3, Chain A"/>
    <property type="match status" value="1"/>
</dbReference>
<dbReference type="PANTHER" id="PTHR35038:SF8">
    <property type="entry name" value="C-TYPE POLYHEME CYTOCHROME OMCC"/>
    <property type="match status" value="1"/>
</dbReference>
<evidence type="ECO:0000256" key="1">
    <source>
        <dbReference type="ARBA" id="ARBA00022729"/>
    </source>
</evidence>
<dbReference type="EMBL" id="SMGK01000003">
    <property type="protein sequence ID" value="TCK72742.1"/>
    <property type="molecule type" value="Genomic_DNA"/>
</dbReference>
<dbReference type="Pfam" id="PF13435">
    <property type="entry name" value="Cytochrome_C554"/>
    <property type="match status" value="1"/>
</dbReference>
<dbReference type="Gene3D" id="1.25.40.10">
    <property type="entry name" value="Tetratricopeptide repeat domain"/>
    <property type="match status" value="1"/>
</dbReference>
<keyword evidence="6" id="KW-1185">Reference proteome</keyword>